<feature type="domain" description="Survival protein SurE-like phosphatase/nucleotidase" evidence="5">
    <location>
        <begin position="25"/>
        <end position="230"/>
    </location>
</feature>
<dbReference type="EMBL" id="JBFCZG010000007">
    <property type="protein sequence ID" value="KAL3420236.1"/>
    <property type="molecule type" value="Genomic_DNA"/>
</dbReference>
<keyword evidence="3" id="KW-0378">Hydrolase</keyword>
<reference evidence="6 7" key="1">
    <citation type="submission" date="2024-06" db="EMBL/GenBank/DDBJ databases">
        <title>Complete genome of Phlyctema vagabunda strain 19-DSS-EL-015.</title>
        <authorList>
            <person name="Fiorenzani C."/>
        </authorList>
    </citation>
    <scope>NUCLEOTIDE SEQUENCE [LARGE SCALE GENOMIC DNA]</scope>
    <source>
        <strain evidence="6 7">19-DSS-EL-015</strain>
    </source>
</reference>
<comment type="caution">
    <text evidence="6">The sequence shown here is derived from an EMBL/GenBank/DDBJ whole genome shotgun (WGS) entry which is preliminary data.</text>
</comment>
<dbReference type="Gene3D" id="3.40.1210.10">
    <property type="entry name" value="Survival protein SurE-like phosphatase/nucleotidase"/>
    <property type="match status" value="1"/>
</dbReference>
<keyword evidence="2" id="KW-0479">Metal-binding</keyword>
<dbReference type="Pfam" id="PF01975">
    <property type="entry name" value="SurE"/>
    <property type="match status" value="1"/>
</dbReference>
<dbReference type="InterPro" id="IPR002828">
    <property type="entry name" value="SurE-like_Pase/nucleotidase"/>
</dbReference>
<evidence type="ECO:0000256" key="4">
    <source>
        <dbReference type="SAM" id="MobiDB-lite"/>
    </source>
</evidence>
<dbReference type="PANTHER" id="PTHR30457">
    <property type="entry name" value="5'-NUCLEOTIDASE SURE"/>
    <property type="match status" value="1"/>
</dbReference>
<protein>
    <submittedName>
        <fullName evidence="6">5'/3'-nucleotidase SurE</fullName>
    </submittedName>
</protein>
<dbReference type="Proteomes" id="UP001629113">
    <property type="component" value="Unassembled WGS sequence"/>
</dbReference>
<dbReference type="NCBIfam" id="TIGR00087">
    <property type="entry name" value="surE"/>
    <property type="match status" value="1"/>
</dbReference>
<sequence>MRLSNIPSVIAASSLAFSAVNGLNVLISNDDGFGTANIRELYKAMKAFGHNVYIVASVTNQSGMGGSEVYTKYKNLTADSEFGIVKAGAPSIGTDPIDSHIWYYNGTPTTQIQVALDYILPRYTNLTTFDLVLSGVNYGTNMGPFLYTLAGTLGATYTAVERGIPAIAFSGVYGVQTPYYWVNTTTKAGLKDPATIMGQMSANLAQQIIINAKGGPILPLGYGVNVNIPLITSFVDDSCVDPPFIHTRMTGGATVDKAGYNETTGLFSWVDAILPASNQCINGDCSLPGETDVVEGGCQASVTVFTVDYDAPSGSCGVSPDVKTGFTPLVQFANSTNLVGGLNGTSPYANATTVTTSVSTSATAPASASSTGPVISNDAEPSSPGRLMAMAGLVMFVAML</sequence>
<dbReference type="PANTHER" id="PTHR30457:SF0">
    <property type="entry name" value="PHOSPHATASE, PUTATIVE (AFU_ORTHOLOGUE AFUA_4G01070)-RELATED"/>
    <property type="match status" value="1"/>
</dbReference>
<feature type="region of interest" description="Disordered" evidence="4">
    <location>
        <begin position="363"/>
        <end position="382"/>
    </location>
</feature>
<evidence type="ECO:0000256" key="2">
    <source>
        <dbReference type="ARBA" id="ARBA00022723"/>
    </source>
</evidence>
<dbReference type="InterPro" id="IPR036523">
    <property type="entry name" value="SurE-like_sf"/>
</dbReference>
<evidence type="ECO:0000256" key="3">
    <source>
        <dbReference type="ARBA" id="ARBA00022801"/>
    </source>
</evidence>
<dbReference type="InterPro" id="IPR030048">
    <property type="entry name" value="SurE"/>
</dbReference>
<gene>
    <name evidence="6" type="ORF">PVAG01_08735</name>
</gene>
<name>A0ABR4PAA0_9HELO</name>
<evidence type="ECO:0000256" key="1">
    <source>
        <dbReference type="ARBA" id="ARBA00011062"/>
    </source>
</evidence>
<dbReference type="SUPFAM" id="SSF64167">
    <property type="entry name" value="SurE-like"/>
    <property type="match status" value="1"/>
</dbReference>
<keyword evidence="7" id="KW-1185">Reference proteome</keyword>
<comment type="similarity">
    <text evidence="1">Belongs to the SurE nucleotidase family.</text>
</comment>
<evidence type="ECO:0000313" key="6">
    <source>
        <dbReference type="EMBL" id="KAL3420236.1"/>
    </source>
</evidence>
<organism evidence="6 7">
    <name type="scientific">Phlyctema vagabunda</name>
    <dbReference type="NCBI Taxonomy" id="108571"/>
    <lineage>
        <taxon>Eukaryota</taxon>
        <taxon>Fungi</taxon>
        <taxon>Dikarya</taxon>
        <taxon>Ascomycota</taxon>
        <taxon>Pezizomycotina</taxon>
        <taxon>Leotiomycetes</taxon>
        <taxon>Helotiales</taxon>
        <taxon>Dermateaceae</taxon>
        <taxon>Phlyctema</taxon>
    </lineage>
</organism>
<proteinExistence type="inferred from homology"/>
<evidence type="ECO:0000259" key="5">
    <source>
        <dbReference type="Pfam" id="PF01975"/>
    </source>
</evidence>
<accession>A0ABR4PAA0</accession>
<evidence type="ECO:0000313" key="7">
    <source>
        <dbReference type="Proteomes" id="UP001629113"/>
    </source>
</evidence>